<evidence type="ECO:0000259" key="2">
    <source>
        <dbReference type="Pfam" id="PF09792"/>
    </source>
</evidence>
<accession>A0A9P4UJ61</accession>
<protein>
    <recommendedName>
        <fullName evidence="2">Ubiquitin 3 binding protein But2 C-terminal domain-containing protein</fullName>
    </recommendedName>
</protein>
<feature type="domain" description="Ubiquitin 3 binding protein But2 C-terminal" evidence="2">
    <location>
        <begin position="23"/>
        <end position="170"/>
    </location>
</feature>
<evidence type="ECO:0000313" key="4">
    <source>
        <dbReference type="Proteomes" id="UP000799764"/>
    </source>
</evidence>
<sequence>MRAAFFPGLFGLTALAETVVHDFPHLVIPLDSTAPDKAYNTQETFTISNLNWTAANWDVPSNGAIYCKIGFTINTDPQRGAPWNIWGVDDNEPYLINVAELPNDSIKKNTTYANQPKPLDNVATLAVYKSGYTNFTWSRPLVCQKGQVASFLLQPAEPQRQWDSGLSWYELDYPHGITYDMYVP</sequence>
<comment type="caution">
    <text evidence="3">The sequence shown here is derived from an EMBL/GenBank/DDBJ whole genome shotgun (WGS) entry which is preliminary data.</text>
</comment>
<evidence type="ECO:0000313" key="3">
    <source>
        <dbReference type="EMBL" id="KAF2451328.1"/>
    </source>
</evidence>
<dbReference type="Proteomes" id="UP000799764">
    <property type="component" value="Unassembled WGS sequence"/>
</dbReference>
<feature type="chain" id="PRO_5040212161" description="Ubiquitin 3 binding protein But2 C-terminal domain-containing protein" evidence="1">
    <location>
        <begin position="17"/>
        <end position="184"/>
    </location>
</feature>
<keyword evidence="4" id="KW-1185">Reference proteome</keyword>
<dbReference type="AlphaFoldDB" id="A0A9P4UJ61"/>
<dbReference type="Pfam" id="PF09792">
    <property type="entry name" value="But2"/>
    <property type="match status" value="1"/>
</dbReference>
<dbReference type="OrthoDB" id="4657524at2759"/>
<dbReference type="EMBL" id="MU001492">
    <property type="protein sequence ID" value="KAF2451328.1"/>
    <property type="molecule type" value="Genomic_DNA"/>
</dbReference>
<evidence type="ECO:0000256" key="1">
    <source>
        <dbReference type="SAM" id="SignalP"/>
    </source>
</evidence>
<dbReference type="PANTHER" id="PTHR39613:SF1">
    <property type="entry name" value="ANCHORED CELL WALL PROTEIN, PUTATIVE (AFU_ORTHOLOGUE AFUA_4G08960)-RELATED"/>
    <property type="match status" value="1"/>
</dbReference>
<reference evidence="3" key="1">
    <citation type="journal article" date="2020" name="Stud. Mycol.">
        <title>101 Dothideomycetes genomes: a test case for predicting lifestyles and emergence of pathogens.</title>
        <authorList>
            <person name="Haridas S."/>
            <person name="Albert R."/>
            <person name="Binder M."/>
            <person name="Bloem J."/>
            <person name="Labutti K."/>
            <person name="Salamov A."/>
            <person name="Andreopoulos B."/>
            <person name="Baker S."/>
            <person name="Barry K."/>
            <person name="Bills G."/>
            <person name="Bluhm B."/>
            <person name="Cannon C."/>
            <person name="Castanera R."/>
            <person name="Culley D."/>
            <person name="Daum C."/>
            <person name="Ezra D."/>
            <person name="Gonzalez J."/>
            <person name="Henrissat B."/>
            <person name="Kuo A."/>
            <person name="Liang C."/>
            <person name="Lipzen A."/>
            <person name="Lutzoni F."/>
            <person name="Magnuson J."/>
            <person name="Mondo S."/>
            <person name="Nolan M."/>
            <person name="Ohm R."/>
            <person name="Pangilinan J."/>
            <person name="Park H.-J."/>
            <person name="Ramirez L."/>
            <person name="Alfaro M."/>
            <person name="Sun H."/>
            <person name="Tritt A."/>
            <person name="Yoshinaga Y."/>
            <person name="Zwiers L.-H."/>
            <person name="Turgeon B."/>
            <person name="Goodwin S."/>
            <person name="Spatafora J."/>
            <person name="Crous P."/>
            <person name="Grigoriev I."/>
        </authorList>
    </citation>
    <scope>NUCLEOTIDE SEQUENCE</scope>
    <source>
        <strain evidence="3">CBS 690.94</strain>
    </source>
</reference>
<dbReference type="PANTHER" id="PTHR39613">
    <property type="entry name" value="ANCHORED CELL WALL PROTEIN, PUTATIVE (AFU_ORTHOLOGUE AFUA_4G08960)-RELATED"/>
    <property type="match status" value="1"/>
</dbReference>
<proteinExistence type="predicted"/>
<dbReference type="InterPro" id="IPR018620">
    <property type="entry name" value="Ubiquitin3-bd_protein_But2_C"/>
</dbReference>
<name>A0A9P4UJ61_9PLEO</name>
<organism evidence="3 4">
    <name type="scientific">Karstenula rhodostoma CBS 690.94</name>
    <dbReference type="NCBI Taxonomy" id="1392251"/>
    <lineage>
        <taxon>Eukaryota</taxon>
        <taxon>Fungi</taxon>
        <taxon>Dikarya</taxon>
        <taxon>Ascomycota</taxon>
        <taxon>Pezizomycotina</taxon>
        <taxon>Dothideomycetes</taxon>
        <taxon>Pleosporomycetidae</taxon>
        <taxon>Pleosporales</taxon>
        <taxon>Massarineae</taxon>
        <taxon>Didymosphaeriaceae</taxon>
        <taxon>Karstenula</taxon>
    </lineage>
</organism>
<gene>
    <name evidence="3" type="ORF">P171DRAFT_425839</name>
</gene>
<keyword evidence="1" id="KW-0732">Signal</keyword>
<feature type="signal peptide" evidence="1">
    <location>
        <begin position="1"/>
        <end position="16"/>
    </location>
</feature>